<dbReference type="FunFam" id="3.40.800.10:FF:000012">
    <property type="entry name" value="Arginase"/>
    <property type="match status" value="1"/>
</dbReference>
<dbReference type="EMBL" id="CAJPEX010003220">
    <property type="protein sequence ID" value="CAG0921979.1"/>
    <property type="molecule type" value="Genomic_DNA"/>
</dbReference>
<sequence>MSTMMIRRLSRFLAASARRNNVGLVLGDGFVNAGYHSMEPSPMTVGIIGAAFRGGQRRVGTDHGPHAIRHGGFLEAAIRALGHEIKDYGDLRVEDLQNIQPKLAKTRINNVHIIGSYMKEMSQRVQQSLRENKLTIVLGGDHSIAVGTVHGHATTVVDDLAVVYVDAHADINTPMTSHTGNAHGMPVSLLCGEFRKYIDFQLDGLEPLAWLEPVISCKDLAYIGLRDVEPWERVALNHLGILEYNMQSIDDIGVKEVIRQALMRINPELRSHIHLSIDVDAMCPEFAPSTGLPVAGGLTLREVIQIAEVTAATGRLRLIEIVELNPKVGSSDDVHKTVEAAQAIILAACGHYRGGLYLNSTYGVDDYSQSYLMPLSRDLAPKFKMESRKFAHFLCILVLVPALCFAQETGEIYTGAGSQTQEVSVVPVHHRHLPAANEAGDALKKQKEVSQINVLSLESNAAVPTEPETVQTTPSTISPEELLARQQLHQQKLLAQQAAQQQQQQQQQQQAQPIQLKVNENKMAEYQRNPTKGASDRSEDVITDVKQDGAGETTTTAGVHRSVSSSGLLVLVGTFLVACFH</sequence>
<dbReference type="GO" id="GO:0004053">
    <property type="term" value="F:arginase activity"/>
    <property type="evidence" value="ECO:0007669"/>
    <property type="project" value="UniProtKB-EC"/>
</dbReference>
<dbReference type="PANTHER" id="PTHR43782">
    <property type="entry name" value="ARGINASE"/>
    <property type="match status" value="1"/>
</dbReference>
<gene>
    <name evidence="13" type="ORF">NMOB1V02_LOCUS9463</name>
</gene>
<dbReference type="SUPFAM" id="SSF52768">
    <property type="entry name" value="Arginase/deacetylase"/>
    <property type="match status" value="1"/>
</dbReference>
<dbReference type="InterPro" id="IPR020855">
    <property type="entry name" value="Ureohydrolase_Mn_BS"/>
</dbReference>
<evidence type="ECO:0000256" key="10">
    <source>
        <dbReference type="ARBA" id="ARBA00047391"/>
    </source>
</evidence>
<comment type="cofactor">
    <cofactor evidence="1">
        <name>Mn(2+)</name>
        <dbReference type="ChEBI" id="CHEBI:29035"/>
    </cofactor>
</comment>
<keyword evidence="14" id="KW-1185">Reference proteome</keyword>
<dbReference type="Proteomes" id="UP000678499">
    <property type="component" value="Unassembled WGS sequence"/>
</dbReference>
<evidence type="ECO:0000313" key="13">
    <source>
        <dbReference type="EMBL" id="CAD7281827.1"/>
    </source>
</evidence>
<evidence type="ECO:0000256" key="1">
    <source>
        <dbReference type="ARBA" id="ARBA00001936"/>
    </source>
</evidence>
<keyword evidence="7" id="KW-0479">Metal-binding</keyword>
<evidence type="ECO:0000256" key="4">
    <source>
        <dbReference type="ARBA" id="ARBA00018123"/>
    </source>
</evidence>
<dbReference type="Pfam" id="PF00491">
    <property type="entry name" value="Arginase"/>
    <property type="match status" value="1"/>
</dbReference>
<dbReference type="GO" id="GO:0030145">
    <property type="term" value="F:manganese ion binding"/>
    <property type="evidence" value="ECO:0007669"/>
    <property type="project" value="TreeGrafter"/>
</dbReference>
<evidence type="ECO:0000256" key="11">
    <source>
        <dbReference type="PROSITE-ProRule" id="PRU00742"/>
    </source>
</evidence>
<comment type="catalytic activity">
    <reaction evidence="10">
        <text>L-arginine + H2O = urea + L-ornithine</text>
        <dbReference type="Rhea" id="RHEA:20569"/>
        <dbReference type="ChEBI" id="CHEBI:15377"/>
        <dbReference type="ChEBI" id="CHEBI:16199"/>
        <dbReference type="ChEBI" id="CHEBI:32682"/>
        <dbReference type="ChEBI" id="CHEBI:46911"/>
        <dbReference type="EC" id="3.5.3.1"/>
    </reaction>
</comment>
<dbReference type="GO" id="GO:0000050">
    <property type="term" value="P:urea cycle"/>
    <property type="evidence" value="ECO:0007669"/>
    <property type="project" value="UniProtKB-UniPathway"/>
</dbReference>
<dbReference type="InterPro" id="IPR014033">
    <property type="entry name" value="Arginase"/>
</dbReference>
<dbReference type="GO" id="GO:0005634">
    <property type="term" value="C:nucleus"/>
    <property type="evidence" value="ECO:0007669"/>
    <property type="project" value="TreeGrafter"/>
</dbReference>
<dbReference type="PROSITE" id="PS51409">
    <property type="entry name" value="ARGINASE_2"/>
    <property type="match status" value="1"/>
</dbReference>
<comment type="similarity">
    <text evidence="11 12">Belongs to the arginase family.</text>
</comment>
<evidence type="ECO:0000256" key="6">
    <source>
        <dbReference type="ARBA" id="ARBA00022503"/>
    </source>
</evidence>
<keyword evidence="6" id="KW-0056">Arginine metabolism</keyword>
<dbReference type="InterPro" id="IPR023696">
    <property type="entry name" value="Ureohydrolase_dom_sf"/>
</dbReference>
<dbReference type="InterPro" id="IPR006035">
    <property type="entry name" value="Ureohydrolase"/>
</dbReference>
<name>A0A7R9GIN4_9CRUS</name>
<dbReference type="NCBIfam" id="TIGR01229">
    <property type="entry name" value="rocF_arginase"/>
    <property type="match status" value="1"/>
</dbReference>
<keyword evidence="5" id="KW-0835">Urea cycle</keyword>
<organism evidence="13">
    <name type="scientific">Notodromas monacha</name>
    <dbReference type="NCBI Taxonomy" id="399045"/>
    <lineage>
        <taxon>Eukaryota</taxon>
        <taxon>Metazoa</taxon>
        <taxon>Ecdysozoa</taxon>
        <taxon>Arthropoda</taxon>
        <taxon>Crustacea</taxon>
        <taxon>Oligostraca</taxon>
        <taxon>Ostracoda</taxon>
        <taxon>Podocopa</taxon>
        <taxon>Podocopida</taxon>
        <taxon>Cypridocopina</taxon>
        <taxon>Cypridoidea</taxon>
        <taxon>Cyprididae</taxon>
        <taxon>Notodromas</taxon>
    </lineage>
</organism>
<dbReference type="UniPathway" id="UPA00158">
    <property type="reaction ID" value="UER00270"/>
</dbReference>
<dbReference type="PRINTS" id="PR00116">
    <property type="entry name" value="ARGINASE"/>
</dbReference>
<evidence type="ECO:0000256" key="9">
    <source>
        <dbReference type="ARBA" id="ARBA00023211"/>
    </source>
</evidence>
<keyword evidence="8 12" id="KW-0378">Hydrolase</keyword>
<accession>A0A7R9GIN4</accession>
<protein>
    <recommendedName>
        <fullName evidence="4">Arginase</fullName>
        <ecNumber evidence="3">3.5.3.1</ecNumber>
    </recommendedName>
</protein>
<dbReference type="CDD" id="cd09989">
    <property type="entry name" value="Arginase"/>
    <property type="match status" value="1"/>
</dbReference>
<dbReference type="Gene3D" id="3.40.800.10">
    <property type="entry name" value="Ureohydrolase domain"/>
    <property type="match status" value="1"/>
</dbReference>
<dbReference type="PANTHER" id="PTHR43782:SF3">
    <property type="entry name" value="ARGINASE"/>
    <property type="match status" value="1"/>
</dbReference>
<evidence type="ECO:0000256" key="12">
    <source>
        <dbReference type="RuleBase" id="RU003684"/>
    </source>
</evidence>
<dbReference type="PROSITE" id="PS01053">
    <property type="entry name" value="ARGINASE_1"/>
    <property type="match status" value="1"/>
</dbReference>
<evidence type="ECO:0000313" key="14">
    <source>
        <dbReference type="Proteomes" id="UP000678499"/>
    </source>
</evidence>
<evidence type="ECO:0000256" key="7">
    <source>
        <dbReference type="ARBA" id="ARBA00022723"/>
    </source>
</evidence>
<evidence type="ECO:0000256" key="5">
    <source>
        <dbReference type="ARBA" id="ARBA00022436"/>
    </source>
</evidence>
<evidence type="ECO:0000256" key="3">
    <source>
        <dbReference type="ARBA" id="ARBA00012168"/>
    </source>
</evidence>
<keyword evidence="9" id="KW-0464">Manganese</keyword>
<dbReference type="GO" id="GO:0005829">
    <property type="term" value="C:cytosol"/>
    <property type="evidence" value="ECO:0007669"/>
    <property type="project" value="TreeGrafter"/>
</dbReference>
<evidence type="ECO:0000256" key="2">
    <source>
        <dbReference type="ARBA" id="ARBA00005098"/>
    </source>
</evidence>
<comment type="pathway">
    <text evidence="2">Nitrogen metabolism; urea cycle; L-ornithine and urea from L-arginine: step 1/1.</text>
</comment>
<dbReference type="EC" id="3.5.3.1" evidence="3"/>
<dbReference type="AlphaFoldDB" id="A0A7R9GIN4"/>
<dbReference type="EMBL" id="OA885257">
    <property type="protein sequence ID" value="CAD7281827.1"/>
    <property type="molecule type" value="Genomic_DNA"/>
</dbReference>
<dbReference type="GO" id="GO:0006525">
    <property type="term" value="P:arginine metabolic process"/>
    <property type="evidence" value="ECO:0007669"/>
    <property type="project" value="UniProtKB-KW"/>
</dbReference>
<evidence type="ECO:0000256" key="8">
    <source>
        <dbReference type="ARBA" id="ARBA00022801"/>
    </source>
</evidence>
<proteinExistence type="inferred from homology"/>
<dbReference type="OrthoDB" id="9992747at2759"/>
<reference evidence="13" key="1">
    <citation type="submission" date="2020-11" db="EMBL/GenBank/DDBJ databases">
        <authorList>
            <person name="Tran Van P."/>
        </authorList>
    </citation>
    <scope>NUCLEOTIDE SEQUENCE</scope>
</reference>